<protein>
    <submittedName>
        <fullName evidence="4">LCP family protein</fullName>
    </submittedName>
</protein>
<dbReference type="InterPro" id="IPR004474">
    <property type="entry name" value="LytR_CpsA_psr"/>
</dbReference>
<dbReference type="NCBIfam" id="TIGR00350">
    <property type="entry name" value="lytR_cpsA_psr"/>
    <property type="match status" value="1"/>
</dbReference>
<name>A0ABT6EYX0_9SYNE</name>
<dbReference type="InterPro" id="IPR050922">
    <property type="entry name" value="LytR/CpsA/Psr_CW_biosynth"/>
</dbReference>
<dbReference type="RefSeq" id="WP_277866173.1">
    <property type="nucleotide sequence ID" value="NZ_JAKKUT010000002.1"/>
</dbReference>
<dbReference type="EMBL" id="JAKKUT010000002">
    <property type="protein sequence ID" value="MDG2990260.1"/>
    <property type="molecule type" value="Genomic_DNA"/>
</dbReference>
<sequence>MMSPFRNDGEGNNPSLIDFVSRGFQYGMGRPVNLLVMGVDEVLDAPPGSPEVFNGRTDTMLLTRFNPENGTLTVLSIPRDSRVEIPGYGIDKVNAANVYGGPQLAVKTVSRTLNYVPVDRYIRINTGAFRALVDLVDGVEVNVPKRMYYTDYTQGLFIDLQPGLQTLTGEQAEGFVRFRYDEMGDIGRAQRQQVLIKALQKKLAQPVMLTRLPQLYKVLQEYVDTDLTFGEIMAIGQFSVRLDSDQLRMILLPGEFSGDDYEASYWLLDEVAVDRVVDNHFFDRGVLTEISNQSWLGGSHNLRIAVQNASSDPYAAEDMVDFLHHHGYDNAYVDQDWHRIETSTKIVAQQGDLSAAQVLHSTLGKGRVLADSTGNVGSDLTIRVGTDWEVYIH</sequence>
<evidence type="ECO:0000259" key="2">
    <source>
        <dbReference type="Pfam" id="PF03816"/>
    </source>
</evidence>
<evidence type="ECO:0000313" key="5">
    <source>
        <dbReference type="Proteomes" id="UP001154265"/>
    </source>
</evidence>
<evidence type="ECO:0000259" key="3">
    <source>
        <dbReference type="Pfam" id="PF13399"/>
    </source>
</evidence>
<comment type="caution">
    <text evidence="4">The sequence shown here is derived from an EMBL/GenBank/DDBJ whole genome shotgun (WGS) entry which is preliminary data.</text>
</comment>
<reference evidence="4" key="1">
    <citation type="journal article" date="2022" name="Genome Biol. Evol.">
        <title>A New Gene Family Diagnostic for Intracellular Biomineralization of Amorphous Ca Carbonates by Cyanobacteria.</title>
        <authorList>
            <person name="Benzerara K."/>
            <person name="Duprat E."/>
            <person name="Bitard-Feildel T."/>
            <person name="Caumes G."/>
            <person name="Cassier-Chauvat C."/>
            <person name="Chauvat F."/>
            <person name="Dezi M."/>
            <person name="Diop S.I."/>
            <person name="Gaschignard G."/>
            <person name="Gorgen S."/>
            <person name="Gugger M."/>
            <person name="Lopez-Garcia P."/>
            <person name="Millet M."/>
            <person name="Skouri-Panet F."/>
            <person name="Moreira D."/>
            <person name="Callebaut I."/>
        </authorList>
    </citation>
    <scope>NUCLEOTIDE SEQUENCE</scope>
    <source>
        <strain evidence="4">G9</strain>
    </source>
</reference>
<proteinExistence type="inferred from homology"/>
<dbReference type="PANTHER" id="PTHR33392:SF6">
    <property type="entry name" value="POLYISOPRENYL-TEICHOIC ACID--PEPTIDOGLYCAN TEICHOIC ACID TRANSFERASE TAGU"/>
    <property type="match status" value="1"/>
</dbReference>
<dbReference type="Pfam" id="PF03816">
    <property type="entry name" value="LytR_cpsA_psr"/>
    <property type="match status" value="1"/>
</dbReference>
<feature type="domain" description="LytR/CpsA/Psr regulator C-terminal" evidence="3">
    <location>
        <begin position="302"/>
        <end position="388"/>
    </location>
</feature>
<keyword evidence="5" id="KW-1185">Reference proteome</keyword>
<feature type="domain" description="Cell envelope-related transcriptional attenuator" evidence="2">
    <location>
        <begin position="56"/>
        <end position="204"/>
    </location>
</feature>
<comment type="similarity">
    <text evidence="1">Belongs to the LytR/CpsA/Psr (LCP) family.</text>
</comment>
<evidence type="ECO:0000256" key="1">
    <source>
        <dbReference type="ARBA" id="ARBA00006068"/>
    </source>
</evidence>
<dbReference type="Proteomes" id="UP001154265">
    <property type="component" value="Unassembled WGS sequence"/>
</dbReference>
<dbReference type="InterPro" id="IPR027381">
    <property type="entry name" value="LytR/CpsA/Psr_C"/>
</dbReference>
<organism evidence="4 5">
    <name type="scientific">Candidatus Synechococcus calcipolaris G9</name>
    <dbReference type="NCBI Taxonomy" id="1497997"/>
    <lineage>
        <taxon>Bacteria</taxon>
        <taxon>Bacillati</taxon>
        <taxon>Cyanobacteriota</taxon>
        <taxon>Cyanophyceae</taxon>
        <taxon>Synechococcales</taxon>
        <taxon>Synechococcaceae</taxon>
        <taxon>Synechococcus</taxon>
    </lineage>
</organism>
<dbReference type="Pfam" id="PF13399">
    <property type="entry name" value="LytR_C"/>
    <property type="match status" value="1"/>
</dbReference>
<evidence type="ECO:0000313" key="4">
    <source>
        <dbReference type="EMBL" id="MDG2990260.1"/>
    </source>
</evidence>
<dbReference type="PANTHER" id="PTHR33392">
    <property type="entry name" value="POLYISOPRENYL-TEICHOIC ACID--PEPTIDOGLYCAN TEICHOIC ACID TRANSFERASE TAGU"/>
    <property type="match status" value="1"/>
</dbReference>
<reference evidence="4" key="2">
    <citation type="submission" date="2022-01" db="EMBL/GenBank/DDBJ databases">
        <authorList>
            <person name="Zivanovic Y."/>
            <person name="Moreira D."/>
            <person name="Lopez-Garcia P."/>
        </authorList>
    </citation>
    <scope>NUCLEOTIDE SEQUENCE</scope>
    <source>
        <strain evidence="4">G9</strain>
    </source>
</reference>
<dbReference type="Gene3D" id="3.40.630.190">
    <property type="entry name" value="LCP protein"/>
    <property type="match status" value="1"/>
</dbReference>
<accession>A0ABT6EYX0</accession>
<gene>
    <name evidence="4" type="ORF">L3556_04820</name>
</gene>